<comment type="caution">
    <text evidence="1">The sequence shown here is derived from an EMBL/GenBank/DDBJ whole genome shotgun (WGS) entry which is preliminary data.</text>
</comment>
<dbReference type="InterPro" id="IPR011009">
    <property type="entry name" value="Kinase-like_dom_sf"/>
</dbReference>
<dbReference type="SUPFAM" id="SSF56112">
    <property type="entry name" value="Protein kinase-like (PK-like)"/>
    <property type="match status" value="1"/>
</dbReference>
<dbReference type="RefSeq" id="WP_377390207.1">
    <property type="nucleotide sequence ID" value="NZ_JBHSAN010000021.1"/>
</dbReference>
<gene>
    <name evidence="1" type="ORF">ACFS2C_13615</name>
</gene>
<protein>
    <submittedName>
        <fullName evidence="1">Aminoglycoside phosphotransferase</fullName>
    </submittedName>
</protein>
<organism evidence="1 2">
    <name type="scientific">Prauserella oleivorans</name>
    <dbReference type="NCBI Taxonomy" id="1478153"/>
    <lineage>
        <taxon>Bacteria</taxon>
        <taxon>Bacillati</taxon>
        <taxon>Actinomycetota</taxon>
        <taxon>Actinomycetes</taxon>
        <taxon>Pseudonocardiales</taxon>
        <taxon>Pseudonocardiaceae</taxon>
        <taxon>Prauserella</taxon>
    </lineage>
</organism>
<keyword evidence="2" id="KW-1185">Reference proteome</keyword>
<evidence type="ECO:0000313" key="1">
    <source>
        <dbReference type="EMBL" id="MFD2800436.1"/>
    </source>
</evidence>
<dbReference type="Proteomes" id="UP001597478">
    <property type="component" value="Unassembled WGS sequence"/>
</dbReference>
<sequence length="282" mass="31531">MTADVERSDEVFRAWMRNNLDRAAAHFGLAIVGQPTFGWRLRSIGVAARGTGGPCWLRVGSEQARWLGDGGEFWTGSLDANIIDGVPKPRVLDTTDWEVPDQHRRVRADVMTVLPGRPCSPTDVLHAPLDLPEVWWESLRAALDRLRQVPTSRYAARGTDTRRVRDTLGVDLRIGRWETIHSDLHWNNLLEPQLGILDWEFWGRGPVGTDAASLYCYSLLVPGVARRVWQTFGAVLDTDDGRRALLWVAARLLHRATKFGDYPALITPLRELIAPLLTSGGA</sequence>
<dbReference type="EMBL" id="JBHUOF010000016">
    <property type="protein sequence ID" value="MFD2800436.1"/>
    <property type="molecule type" value="Genomic_DNA"/>
</dbReference>
<name>A0ABW5WB20_9PSEU</name>
<reference evidence="2" key="1">
    <citation type="journal article" date="2019" name="Int. J. Syst. Evol. Microbiol.">
        <title>The Global Catalogue of Microorganisms (GCM) 10K type strain sequencing project: providing services to taxonomists for standard genome sequencing and annotation.</title>
        <authorList>
            <consortium name="The Broad Institute Genomics Platform"/>
            <consortium name="The Broad Institute Genome Sequencing Center for Infectious Disease"/>
            <person name="Wu L."/>
            <person name="Ma J."/>
        </authorList>
    </citation>
    <scope>NUCLEOTIDE SEQUENCE [LARGE SCALE GENOMIC DNA]</scope>
    <source>
        <strain evidence="2">IBRC-M 10906</strain>
    </source>
</reference>
<proteinExistence type="predicted"/>
<accession>A0ABW5WB20</accession>
<dbReference type="Gene3D" id="3.90.1200.10">
    <property type="match status" value="1"/>
</dbReference>
<evidence type="ECO:0000313" key="2">
    <source>
        <dbReference type="Proteomes" id="UP001597478"/>
    </source>
</evidence>